<evidence type="ECO:0000313" key="1">
    <source>
        <dbReference type="EMBL" id="SBV98059.1"/>
    </source>
</evidence>
<dbReference type="PANTHER" id="PTHR37689">
    <property type="entry name" value="PROTEIN FDHE"/>
    <property type="match status" value="1"/>
</dbReference>
<dbReference type="EMBL" id="FLUP01000001">
    <property type="protein sequence ID" value="SBV98059.1"/>
    <property type="molecule type" value="Genomic_DNA"/>
</dbReference>
<protein>
    <submittedName>
        <fullName evidence="1">Formate dehydrogenase accessory protein</fullName>
    </submittedName>
</protein>
<organism evidence="1">
    <name type="scientific">uncultured Desulfovibrio sp</name>
    <dbReference type="NCBI Taxonomy" id="167968"/>
    <lineage>
        <taxon>Bacteria</taxon>
        <taxon>Pseudomonadati</taxon>
        <taxon>Thermodesulfobacteriota</taxon>
        <taxon>Desulfovibrionia</taxon>
        <taxon>Desulfovibrionales</taxon>
        <taxon>Desulfovibrionaceae</taxon>
        <taxon>Desulfovibrio</taxon>
        <taxon>environmental samples</taxon>
    </lineage>
</organism>
<accession>A0A212JF63</accession>
<dbReference type="InterPro" id="IPR006452">
    <property type="entry name" value="Formate_DH_accessory"/>
</dbReference>
<sequence>MADKRQTVAQTLEEVITWRPVLAPVLRSFEPLLTAQEELGGAVAESLKKEGVSLPQAQPQRMEQGVSMLAGASFSGVAPAVRISAEKLLPMLCRMDAVVPHKARLTDFFLKSDGAEDQRAEELVCAAASGDRDALAALAEKIGLDPLVLDFVTGFIVAPILRGMTAQAVAAEGDTPWEAGDVWRQGYCPVCGALPTIGWMDKPSIDEKNAFLAGGGGKKHLHCGVCGADWKFRRGACPACGEEGSGVMELLRESGTAHGERLDWCTKCKSYCPAVDLREREFVPNLDALALGMMHLDMVAARKKLKPVRPSFWNMF</sequence>
<dbReference type="RefSeq" id="WP_227118540.1">
    <property type="nucleotide sequence ID" value="NZ_LT598928.1"/>
</dbReference>
<dbReference type="PANTHER" id="PTHR37689:SF1">
    <property type="entry name" value="PROTEIN FDHE"/>
    <property type="match status" value="1"/>
</dbReference>
<reference evidence="1" key="1">
    <citation type="submission" date="2016-04" db="EMBL/GenBank/DDBJ databases">
        <authorList>
            <person name="Evans L.H."/>
            <person name="Alamgir A."/>
            <person name="Owens N."/>
            <person name="Weber N.D."/>
            <person name="Virtaneva K."/>
            <person name="Barbian K."/>
            <person name="Babar A."/>
            <person name="Rosenke K."/>
        </authorList>
    </citation>
    <scope>NUCLEOTIDE SEQUENCE</scope>
    <source>
        <strain evidence="1">92-2</strain>
    </source>
</reference>
<proteinExistence type="predicted"/>
<name>A0A212JF63_9BACT</name>
<dbReference type="AlphaFoldDB" id="A0A212JF63"/>
<gene>
    <name evidence="1" type="ORF">KM92DES2_11006</name>
</gene>
<dbReference type="GO" id="GO:0051604">
    <property type="term" value="P:protein maturation"/>
    <property type="evidence" value="ECO:0007669"/>
    <property type="project" value="TreeGrafter"/>
</dbReference>
<dbReference type="CDD" id="cd16341">
    <property type="entry name" value="FdhE"/>
    <property type="match status" value="1"/>
</dbReference>
<dbReference type="Gene3D" id="3.90.1670.10">
    <property type="entry name" value="FdhE-like domain"/>
    <property type="match status" value="1"/>
</dbReference>
<dbReference type="SUPFAM" id="SSF144020">
    <property type="entry name" value="FdhE-like"/>
    <property type="match status" value="1"/>
</dbReference>
<dbReference type="GO" id="GO:0008199">
    <property type="term" value="F:ferric iron binding"/>
    <property type="evidence" value="ECO:0007669"/>
    <property type="project" value="TreeGrafter"/>
</dbReference>
<dbReference type="GO" id="GO:0005829">
    <property type="term" value="C:cytosol"/>
    <property type="evidence" value="ECO:0007669"/>
    <property type="project" value="TreeGrafter"/>
</dbReference>
<dbReference type="InterPro" id="IPR024064">
    <property type="entry name" value="FdhE-like_sf"/>
</dbReference>